<organism evidence="5 6">
    <name type="scientific">Campylobacter concisus</name>
    <dbReference type="NCBI Taxonomy" id="199"/>
    <lineage>
        <taxon>Bacteria</taxon>
        <taxon>Pseudomonadati</taxon>
        <taxon>Campylobacterota</taxon>
        <taxon>Epsilonproteobacteria</taxon>
        <taxon>Campylobacterales</taxon>
        <taxon>Campylobacteraceae</taxon>
        <taxon>Campylobacter</taxon>
    </lineage>
</organism>
<dbReference type="SUPFAM" id="SSF53335">
    <property type="entry name" value="S-adenosyl-L-methionine-dependent methyltransferases"/>
    <property type="match status" value="1"/>
</dbReference>
<evidence type="ECO:0000313" key="6">
    <source>
        <dbReference type="Proteomes" id="UP000195967"/>
    </source>
</evidence>
<dbReference type="EMBL" id="NDYO01000016">
    <property type="protein sequence ID" value="OUT10622.1"/>
    <property type="molecule type" value="Genomic_DNA"/>
</dbReference>
<keyword evidence="3" id="KW-0680">Restriction system</keyword>
<dbReference type="GO" id="GO:0032259">
    <property type="term" value="P:methylation"/>
    <property type="evidence" value="ECO:0007669"/>
    <property type="project" value="UniProtKB-KW"/>
</dbReference>
<dbReference type="Proteomes" id="UP000195967">
    <property type="component" value="Unassembled WGS sequence"/>
</dbReference>
<accession>A0A1Y5MYB5</accession>
<keyword evidence="1" id="KW-0489">Methyltransferase</keyword>
<evidence type="ECO:0000256" key="1">
    <source>
        <dbReference type="ARBA" id="ARBA00022603"/>
    </source>
</evidence>
<comment type="caution">
    <text evidence="5">The sequence shown here is derived from an EMBL/GenBank/DDBJ whole genome shotgun (WGS) entry which is preliminary data.</text>
</comment>
<keyword evidence="2" id="KW-0808">Transferase</keyword>
<name>A0A1Y5MYB5_9BACT</name>
<reference evidence="5 6" key="1">
    <citation type="submission" date="2017-04" db="EMBL/GenBank/DDBJ databases">
        <title>Complete genome of Campylobacter concisus ATCC 33237T and draft genomes for an additional eight well characterized C. concisus strains.</title>
        <authorList>
            <person name="Cornelius A.J."/>
            <person name="Miller W.G."/>
            <person name="Lastovica A.J."/>
            <person name="On S.L."/>
            <person name="French N.P."/>
            <person name="Vandenberg O."/>
            <person name="Biggs P.J."/>
        </authorList>
    </citation>
    <scope>NUCLEOTIDE SEQUENCE [LARGE SCALE GENOMIC DNA]</scope>
    <source>
        <strain evidence="5 6">Lasto28.99</strain>
    </source>
</reference>
<dbReference type="Gene3D" id="3.40.50.150">
    <property type="entry name" value="Vaccinia Virus protein VP39"/>
    <property type="match status" value="1"/>
</dbReference>
<dbReference type="InterPro" id="IPR029063">
    <property type="entry name" value="SAM-dependent_MTases_sf"/>
</dbReference>
<dbReference type="AlphaFoldDB" id="A0A1Y5MYB5"/>
<dbReference type="RefSeq" id="WP_087585361.1">
    <property type="nucleotide sequence ID" value="NZ_CABMKR010000016.1"/>
</dbReference>
<dbReference type="InterPro" id="IPR001525">
    <property type="entry name" value="C5_MeTfrase"/>
</dbReference>
<evidence type="ECO:0000313" key="5">
    <source>
        <dbReference type="EMBL" id="OUT10622.1"/>
    </source>
</evidence>
<proteinExistence type="predicted"/>
<evidence type="ECO:0000256" key="4">
    <source>
        <dbReference type="ARBA" id="ARBA00047422"/>
    </source>
</evidence>
<protein>
    <submittedName>
        <fullName evidence="5">Uncharacterized protein</fullName>
    </submittedName>
</protein>
<sequence>MKVLNLFAGLGGNRKYWDDVAREKGVSTEVTAVEFDPEIAKAYTKRYPNDNVIIGDAWDYAAKNYLDFDFIWASPPCQSHSRLNFCNNSRNEATRVLPDFRLYELISYLKMFCKKAFVVENVVPYYEPLIKPTAEIGRHYFWSSFALDGINTPAFRVIKHVKNADFKDFSLDEFKIKNKRQAIRNEVDYEIGKKIFERYLEQI</sequence>
<dbReference type="GO" id="GO:0009307">
    <property type="term" value="P:DNA restriction-modification system"/>
    <property type="evidence" value="ECO:0007669"/>
    <property type="project" value="UniProtKB-KW"/>
</dbReference>
<gene>
    <name evidence="5" type="ORF">B9N62_10000</name>
</gene>
<evidence type="ECO:0000256" key="3">
    <source>
        <dbReference type="ARBA" id="ARBA00022747"/>
    </source>
</evidence>
<evidence type="ECO:0000256" key="2">
    <source>
        <dbReference type="ARBA" id="ARBA00022679"/>
    </source>
</evidence>
<dbReference type="GO" id="GO:0003886">
    <property type="term" value="F:DNA (cytosine-5-)-methyltransferase activity"/>
    <property type="evidence" value="ECO:0007669"/>
    <property type="project" value="UniProtKB-EC"/>
</dbReference>
<comment type="catalytic activity">
    <reaction evidence="4">
        <text>a 2'-deoxycytidine in DNA + S-adenosyl-L-methionine = a 5-methyl-2'-deoxycytidine in DNA + S-adenosyl-L-homocysteine + H(+)</text>
        <dbReference type="Rhea" id="RHEA:13681"/>
        <dbReference type="Rhea" id="RHEA-COMP:11369"/>
        <dbReference type="Rhea" id="RHEA-COMP:11370"/>
        <dbReference type="ChEBI" id="CHEBI:15378"/>
        <dbReference type="ChEBI" id="CHEBI:57856"/>
        <dbReference type="ChEBI" id="CHEBI:59789"/>
        <dbReference type="ChEBI" id="CHEBI:85452"/>
        <dbReference type="ChEBI" id="CHEBI:85454"/>
        <dbReference type="EC" id="2.1.1.37"/>
    </reaction>
</comment>
<dbReference type="Pfam" id="PF00145">
    <property type="entry name" value="DNA_methylase"/>
    <property type="match status" value="1"/>
</dbReference>